<evidence type="ECO:0000259" key="1">
    <source>
        <dbReference type="Pfam" id="PF01979"/>
    </source>
</evidence>
<dbReference type="Proteomes" id="UP000295438">
    <property type="component" value="Unassembled WGS sequence"/>
</dbReference>
<dbReference type="PANTHER" id="PTHR43135">
    <property type="entry name" value="ALPHA-D-RIBOSE 1-METHYLPHOSPHONATE 5-TRIPHOSPHATE DIPHOSPHATASE"/>
    <property type="match status" value="1"/>
</dbReference>
<dbReference type="InterPro" id="IPR011059">
    <property type="entry name" value="Metal-dep_hydrolase_composite"/>
</dbReference>
<reference evidence="2 3" key="1">
    <citation type="submission" date="2019-03" db="EMBL/GenBank/DDBJ databases">
        <title>Algoriphagus aquimaris sp. nov., isolated form marine sediment in Pohang, Korea.</title>
        <authorList>
            <person name="Kim J."/>
            <person name="Yoon S.-H."/>
            <person name="Lee S.-S."/>
        </authorList>
    </citation>
    <scope>NUCLEOTIDE SEQUENCE [LARGE SCALE GENOMIC DNA]</scope>
    <source>
        <strain evidence="2 3">F21</strain>
    </source>
</reference>
<accession>A0A4R5V8M2</accession>
<keyword evidence="2" id="KW-0378">Hydrolase</keyword>
<proteinExistence type="predicted"/>
<dbReference type="InterPro" id="IPR051781">
    <property type="entry name" value="Metallo-dep_Hydrolase"/>
</dbReference>
<dbReference type="Gene3D" id="2.30.40.10">
    <property type="entry name" value="Urease, subunit C, domain 1"/>
    <property type="match status" value="1"/>
</dbReference>
<protein>
    <submittedName>
        <fullName evidence="2">Amidohydrolase</fullName>
    </submittedName>
</protein>
<dbReference type="PANTHER" id="PTHR43135:SF3">
    <property type="entry name" value="ALPHA-D-RIBOSE 1-METHYLPHOSPHONATE 5-TRIPHOSPHATE DIPHOSPHATASE"/>
    <property type="match status" value="1"/>
</dbReference>
<dbReference type="Gene3D" id="3.40.50.10910">
    <property type="entry name" value="Amidohydrolase"/>
    <property type="match status" value="1"/>
</dbReference>
<dbReference type="InterPro" id="IPR032466">
    <property type="entry name" value="Metal_Hydrolase"/>
</dbReference>
<gene>
    <name evidence="2" type="ORF">E1898_04635</name>
</gene>
<evidence type="ECO:0000313" key="2">
    <source>
        <dbReference type="EMBL" id="TDK47965.1"/>
    </source>
</evidence>
<dbReference type="AlphaFoldDB" id="A0A4R5V8M2"/>
<organism evidence="2 3">
    <name type="scientific">Algoriphagus formosus</name>
    <dbReference type="NCBI Taxonomy" id="2007308"/>
    <lineage>
        <taxon>Bacteria</taxon>
        <taxon>Pseudomonadati</taxon>
        <taxon>Bacteroidota</taxon>
        <taxon>Cytophagia</taxon>
        <taxon>Cytophagales</taxon>
        <taxon>Cyclobacteriaceae</taxon>
        <taxon>Algoriphagus</taxon>
    </lineage>
</organism>
<keyword evidence="3" id="KW-1185">Reference proteome</keyword>
<dbReference type="GO" id="GO:0016810">
    <property type="term" value="F:hydrolase activity, acting on carbon-nitrogen (but not peptide) bonds"/>
    <property type="evidence" value="ECO:0007669"/>
    <property type="project" value="InterPro"/>
</dbReference>
<dbReference type="Gene3D" id="3.30.110.90">
    <property type="entry name" value="Amidohydrolase"/>
    <property type="match status" value="1"/>
</dbReference>
<comment type="caution">
    <text evidence="2">The sequence shown here is derived from an EMBL/GenBank/DDBJ whole genome shotgun (WGS) entry which is preliminary data.</text>
</comment>
<dbReference type="Gene3D" id="1.20.58.520">
    <property type="entry name" value="Amidohydrolase"/>
    <property type="match status" value="1"/>
</dbReference>
<dbReference type="Pfam" id="PF01979">
    <property type="entry name" value="Amidohydro_1"/>
    <property type="match status" value="1"/>
</dbReference>
<dbReference type="SUPFAM" id="SSF51338">
    <property type="entry name" value="Composite domain of metallo-dependent hydrolases"/>
    <property type="match status" value="1"/>
</dbReference>
<evidence type="ECO:0000313" key="3">
    <source>
        <dbReference type="Proteomes" id="UP000295438"/>
    </source>
</evidence>
<name>A0A4R5V8M2_9BACT</name>
<dbReference type="RefSeq" id="WP_133390032.1">
    <property type="nucleotide sequence ID" value="NZ_SMUW01000028.1"/>
</dbReference>
<dbReference type="EMBL" id="SMUW01000028">
    <property type="protein sequence ID" value="TDK47965.1"/>
    <property type="molecule type" value="Genomic_DNA"/>
</dbReference>
<dbReference type="SUPFAM" id="SSF51556">
    <property type="entry name" value="Metallo-dependent hydrolases"/>
    <property type="match status" value="1"/>
</dbReference>
<dbReference type="InterPro" id="IPR006680">
    <property type="entry name" value="Amidohydro-rel"/>
</dbReference>
<sequence length="453" mass="51550">MKLFILGILLPFWNGVNPDQDADTLLIKHVHVIKMESKRVLQDQDVLIAHGKILSIQEASENQNSDSFQVVDGTGKYMVPGFHEMHFHWRNQDGGIERDLNLLLANGVTTVRNMAEYDWQDQVDIREKINSGEIFGPRYFTTGPYLNSSMLQTEEEALEVVKTHLEKGYDFLKIADNLPKNIYLTLLEEAEKVKLPVIGHAQRAMDLDYSLRMKSIEHVEEFVYLFDEEQRKSEEVMRETVQAIQVSGITIVPTLKVFERIVHYLNDAQFEKLRELEQAQYLLPGDRNYWLSEENPYRKDLKGKVLFGKDATVLLTEWLEWMKDFTLHLAESGIPLMIGSDTFGLVVPGFSVHEEMELLQEVGLDPFEILKASTVTPARYLRTQAQEGTVSIGKNANLVLLNSNPLEDIRASKDISAVIFNGKLLDSTALDSLLKEVLEINASYISSSGSDKD</sequence>
<feature type="domain" description="Amidohydrolase-related" evidence="1">
    <location>
        <begin position="77"/>
        <end position="424"/>
    </location>
</feature>